<feature type="compositionally biased region" description="Acidic residues" evidence="5">
    <location>
        <begin position="845"/>
        <end position="858"/>
    </location>
</feature>
<dbReference type="EMBL" id="JAQNDO010000001">
    <property type="protein sequence ID" value="MDC0749461.1"/>
    <property type="molecule type" value="Genomic_DNA"/>
</dbReference>
<evidence type="ECO:0000313" key="8">
    <source>
        <dbReference type="EMBL" id="MDC0749461.1"/>
    </source>
</evidence>
<keyword evidence="4" id="KW-0106">Calcium</keyword>
<dbReference type="Pfam" id="PF24907">
    <property type="entry name" value="SIBA-E_N"/>
    <property type="match status" value="1"/>
</dbReference>
<feature type="compositionally biased region" description="Acidic residues" evidence="5">
    <location>
        <begin position="874"/>
        <end position="895"/>
    </location>
</feature>
<accession>A0ABT5F677</accession>
<evidence type="ECO:0000256" key="5">
    <source>
        <dbReference type="SAM" id="MobiDB-lite"/>
    </source>
</evidence>
<comment type="caution">
    <text evidence="8">The sequence shown here is derived from an EMBL/GenBank/DDBJ whole genome shotgun (WGS) entry which is preliminary data.</text>
</comment>
<evidence type="ECO:0000256" key="2">
    <source>
        <dbReference type="ARBA" id="ARBA00022525"/>
    </source>
</evidence>
<feature type="chain" id="PRO_5045840388" evidence="6">
    <location>
        <begin position="26"/>
        <end position="1087"/>
    </location>
</feature>
<keyword evidence="2" id="KW-0964">Secreted</keyword>
<keyword evidence="3 6" id="KW-0732">Signal</keyword>
<protein>
    <submittedName>
        <fullName evidence="8">MopE-related protein</fullName>
    </submittedName>
</protein>
<feature type="domain" description="Integrin beta-like protein A-E N-terminal" evidence="7">
    <location>
        <begin position="29"/>
        <end position="137"/>
    </location>
</feature>
<dbReference type="InterPro" id="IPR021655">
    <property type="entry name" value="Put_metal-bd"/>
</dbReference>
<feature type="compositionally biased region" description="Basic and acidic residues" evidence="5">
    <location>
        <begin position="896"/>
        <end position="905"/>
    </location>
</feature>
<feature type="signal peptide" evidence="6">
    <location>
        <begin position="1"/>
        <end position="25"/>
    </location>
</feature>
<dbReference type="RefSeq" id="WP_271929349.1">
    <property type="nucleotide sequence ID" value="NZ_JAQNDO010000001.1"/>
</dbReference>
<feature type="compositionally biased region" description="Acidic residues" evidence="5">
    <location>
        <begin position="738"/>
        <end position="749"/>
    </location>
</feature>
<feature type="region of interest" description="Disordered" evidence="5">
    <location>
        <begin position="191"/>
        <end position="211"/>
    </location>
</feature>
<name>A0ABT5F677_9BACT</name>
<organism evidence="8 9">
    <name type="scientific">Polyangium mundeleinium</name>
    <dbReference type="NCBI Taxonomy" id="2995306"/>
    <lineage>
        <taxon>Bacteria</taxon>
        <taxon>Pseudomonadati</taxon>
        <taxon>Myxococcota</taxon>
        <taxon>Polyangia</taxon>
        <taxon>Polyangiales</taxon>
        <taxon>Polyangiaceae</taxon>
        <taxon>Polyangium</taxon>
    </lineage>
</organism>
<feature type="compositionally biased region" description="Polar residues" evidence="5">
    <location>
        <begin position="191"/>
        <end position="203"/>
    </location>
</feature>
<evidence type="ECO:0000256" key="4">
    <source>
        <dbReference type="ARBA" id="ARBA00022837"/>
    </source>
</evidence>
<evidence type="ECO:0000256" key="3">
    <source>
        <dbReference type="ARBA" id="ARBA00022729"/>
    </source>
</evidence>
<dbReference type="InterPro" id="IPR056844">
    <property type="entry name" value="SibA-E_N"/>
</dbReference>
<dbReference type="Pfam" id="PF11617">
    <property type="entry name" value="Cu-binding_MopE"/>
    <property type="match status" value="4"/>
</dbReference>
<sequence>MSIFKGFLAVLAALCVFVFAGRAEATHFRYGNITWSIPDPVSAPRTVRFEVTTAWRSTFVDSTTLNFGDGSYHATTTGAIIGSGVDAAGLEYKVTRYAATHTYASAGPFTAYFDSCCRISELVNGADDDFRVEAKVDLLPGNTGNAVSVVPAIIQMQINGIRTIQIPATDPDGAPVTCRFSNAAEIGSAATVNPPQIPANSNAPTLTTSTTPPGCTLTWNTNGAVAGQSYAVQVVLESPNENDPTAKSSAVVDFMIEMVQSPVPTCTGSDSFVVDMGQTLNTSFTGTSNSFLKMTSIGSVGVLNPIPGTTKPSPFTTNLTWTPGPGEEGTQVLAIVYTNQLNVSGYCTLTVTVPECAAYGTPCSIGIGACLGTGIQQCLGPDIICTAVAKEPMPEVCNGIDDDCNDTIDDNNPESGTVCPTGLPEVCGTGLNNCNAGVLECVPDVAPGSITETCNGVDDDCDGTTDEGYGLGVACIVGDGVCEAVGKIVCDGPEATTCDAVPSTPQPEKCDGADNDCNGVPDDGFAVGEPCMEGLGECITSGVKVCNAMGDGVVCNAVPGTPSIEICGDDKDTDCDGNNENGCGDADGDGLYDALEEQTGTNPNDADSDDDGVLDGEEPQWDEDSDGDGLINALDPDSDDDGLFDGTELGKSCNDPDTAAQFGHCRPDADSGQTGTDPLNPDSDDDGKSDGSEDANLNGTVDPGEGNPENPGDANTTKDFDGDGLGDALEKTLGTDEKDADSDDDGLLDGEERNPSDDTDGDGLINVRDVDSDNDALFDGTEAGKGCQHPATNASAGHCRADGDLGGTKTSPVLRDTDGGKKSDGSEDGNLNGVVDSGEGNPNNESDDANVVDTDGDGLSDALEKALGTGANDADTDDDGLADGDEPNPSDDTDGDGGRNVKDADSDNDGLADGTEAGRPCDGEGTDPAAQKCTADADNGATKTLVLVADTDGGSKSDGAEDANLNGMVDAGETNPLFPGDDVTQPECTTDADCGGASSGTICEDQRCVPGCRGDGGNGCPEGQVCTSTSGAAGLCKAEPPPDTTPETPEPTEGCGCRTAPAQGGALPITLTLVAGLLFATRRRRAA</sequence>
<feature type="compositionally biased region" description="Basic and acidic residues" evidence="5">
    <location>
        <begin position="815"/>
        <end position="825"/>
    </location>
</feature>
<keyword evidence="9" id="KW-1185">Reference proteome</keyword>
<dbReference type="InterPro" id="IPR059100">
    <property type="entry name" value="TSP3_bac"/>
</dbReference>
<dbReference type="Proteomes" id="UP001221411">
    <property type="component" value="Unassembled WGS sequence"/>
</dbReference>
<feature type="region of interest" description="Disordered" evidence="5">
    <location>
        <begin position="586"/>
        <end position="973"/>
    </location>
</feature>
<comment type="subcellular location">
    <subcellularLocation>
        <location evidence="1">Secreted</location>
    </subcellularLocation>
</comment>
<feature type="compositionally biased region" description="Acidic residues" evidence="5">
    <location>
        <begin position="606"/>
        <end position="627"/>
    </location>
</feature>
<dbReference type="InterPro" id="IPR024038">
    <property type="entry name" value="MYXO-CTERM"/>
</dbReference>
<reference evidence="8 9" key="1">
    <citation type="submission" date="2022-11" db="EMBL/GenBank/DDBJ databases">
        <title>Minimal conservation of predation-associated metabolite biosynthetic gene clusters underscores biosynthetic potential of Myxococcota including descriptions for ten novel species: Archangium lansinium sp. nov., Myxococcus landrumus sp. nov., Nannocystis bai.</title>
        <authorList>
            <person name="Ahearne A."/>
            <person name="Stevens C."/>
            <person name="Dowd S."/>
        </authorList>
    </citation>
    <scope>NUCLEOTIDE SEQUENCE [LARGE SCALE GENOMIC DNA]</scope>
    <source>
        <strain evidence="8 9">RJM3</strain>
    </source>
</reference>
<feature type="compositionally biased region" description="Acidic residues" evidence="5">
    <location>
        <begin position="586"/>
        <end position="596"/>
    </location>
</feature>
<proteinExistence type="predicted"/>
<dbReference type="Pfam" id="PF18884">
    <property type="entry name" value="TSP3_bac"/>
    <property type="match status" value="4"/>
</dbReference>
<evidence type="ECO:0000256" key="6">
    <source>
        <dbReference type="SAM" id="SignalP"/>
    </source>
</evidence>
<feature type="compositionally biased region" description="Basic and acidic residues" evidence="5">
    <location>
        <begin position="728"/>
        <end position="737"/>
    </location>
</feature>
<evidence type="ECO:0000256" key="1">
    <source>
        <dbReference type="ARBA" id="ARBA00004613"/>
    </source>
</evidence>
<evidence type="ECO:0000259" key="7">
    <source>
        <dbReference type="Pfam" id="PF24907"/>
    </source>
</evidence>
<dbReference type="NCBIfam" id="TIGR03901">
    <property type="entry name" value="MYXO-CTERM"/>
    <property type="match status" value="1"/>
</dbReference>
<gene>
    <name evidence="8" type="ORF">POL67_49485</name>
</gene>
<evidence type="ECO:0000313" key="9">
    <source>
        <dbReference type="Proteomes" id="UP001221411"/>
    </source>
</evidence>